<feature type="signal peptide" evidence="4">
    <location>
        <begin position="1"/>
        <end position="45"/>
    </location>
</feature>
<reference evidence="6" key="1">
    <citation type="submission" date="2025-08" db="UniProtKB">
        <authorList>
            <consortium name="Ensembl"/>
        </authorList>
    </citation>
    <scope>IDENTIFICATION</scope>
</reference>
<dbReference type="CDD" id="cd00070">
    <property type="entry name" value="GLECT"/>
    <property type="match status" value="1"/>
</dbReference>
<dbReference type="PROSITE" id="PS51304">
    <property type="entry name" value="GALECTIN"/>
    <property type="match status" value="1"/>
</dbReference>
<dbReference type="SUPFAM" id="SSF49899">
    <property type="entry name" value="Concanavalin A-like lectins/glucanases"/>
    <property type="match status" value="1"/>
</dbReference>
<dbReference type="SMART" id="SM00908">
    <property type="entry name" value="Gal-bind_lectin"/>
    <property type="match status" value="1"/>
</dbReference>
<dbReference type="Gene3D" id="2.60.120.200">
    <property type="match status" value="1"/>
</dbReference>
<protein>
    <recommendedName>
        <fullName evidence="2">Galectin</fullName>
    </recommendedName>
</protein>
<feature type="compositionally biased region" description="Basic residues" evidence="3">
    <location>
        <begin position="241"/>
        <end position="250"/>
    </location>
</feature>
<dbReference type="Pfam" id="PF00337">
    <property type="entry name" value="Gal-bind_lectin"/>
    <property type="match status" value="1"/>
</dbReference>
<evidence type="ECO:0000256" key="4">
    <source>
        <dbReference type="SAM" id="SignalP"/>
    </source>
</evidence>
<evidence type="ECO:0000259" key="5">
    <source>
        <dbReference type="PROSITE" id="PS51304"/>
    </source>
</evidence>
<keyword evidence="4" id="KW-0732">Signal</keyword>
<dbReference type="GO" id="GO:0030246">
    <property type="term" value="F:carbohydrate binding"/>
    <property type="evidence" value="ECO:0007669"/>
    <property type="project" value="UniProtKB-UniRule"/>
</dbReference>
<dbReference type="AlphaFoldDB" id="A0A8D0XN65"/>
<proteinExistence type="predicted"/>
<dbReference type="InterPro" id="IPR001079">
    <property type="entry name" value="Galectin_CRD"/>
</dbReference>
<dbReference type="InterPro" id="IPR044156">
    <property type="entry name" value="Galectin-like"/>
</dbReference>
<evidence type="ECO:0000313" key="7">
    <source>
        <dbReference type="Proteomes" id="UP000694570"/>
    </source>
</evidence>
<feature type="region of interest" description="Disordered" evidence="3">
    <location>
        <begin position="47"/>
        <end position="74"/>
    </location>
</feature>
<feature type="region of interest" description="Disordered" evidence="3">
    <location>
        <begin position="230"/>
        <end position="251"/>
    </location>
</feature>
<organism evidence="6 7">
    <name type="scientific">Sus scrofa</name>
    <name type="common">Pig</name>
    <dbReference type="NCBI Taxonomy" id="9823"/>
    <lineage>
        <taxon>Eukaryota</taxon>
        <taxon>Metazoa</taxon>
        <taxon>Chordata</taxon>
        <taxon>Craniata</taxon>
        <taxon>Vertebrata</taxon>
        <taxon>Euteleostomi</taxon>
        <taxon>Mammalia</taxon>
        <taxon>Eutheria</taxon>
        <taxon>Laurasiatheria</taxon>
        <taxon>Artiodactyla</taxon>
        <taxon>Suina</taxon>
        <taxon>Suidae</taxon>
        <taxon>Sus</taxon>
    </lineage>
</organism>
<dbReference type="PANTHER" id="PTHR11346:SF107">
    <property type="entry name" value="GALECTIN-7"/>
    <property type="match status" value="1"/>
</dbReference>
<keyword evidence="1 2" id="KW-0430">Lectin</keyword>
<feature type="domain" description="Galectin" evidence="5">
    <location>
        <begin position="131"/>
        <end position="267"/>
    </location>
</feature>
<dbReference type="Proteomes" id="UP000694570">
    <property type="component" value="Unplaced"/>
</dbReference>
<evidence type="ECO:0000256" key="2">
    <source>
        <dbReference type="RuleBase" id="RU102079"/>
    </source>
</evidence>
<dbReference type="PANTHER" id="PTHR11346">
    <property type="entry name" value="GALECTIN"/>
    <property type="match status" value="1"/>
</dbReference>
<feature type="region of interest" description="Disordered" evidence="3">
    <location>
        <begin position="268"/>
        <end position="336"/>
    </location>
</feature>
<dbReference type="InterPro" id="IPR013320">
    <property type="entry name" value="ConA-like_dom_sf"/>
</dbReference>
<evidence type="ECO:0000313" key="6">
    <source>
        <dbReference type="Ensembl" id="ENSSSCP00030038839.1"/>
    </source>
</evidence>
<sequence>MHVFHGEKGTRALLSARQQGGRAGRRPAVLLLILLLLSTVPVLLSSEKTRSSPGNEPQGLQGRQRPRKRVLGQQGPRARVCARYGRWVWKGVTVSQRGSHTLLLLKVPAAIPPLHHCRCHIPAMSGFSMPHKTLLADGIRVGTVMRIRGVVPDQAGRFYVNLLCGEEPGSEAALHFNPRLDESSVVFNSLEHGAWGREERGPGIPFQRGQPFDVLLITTDEGFKVGLRRGVGASAQGSSPRPRREHRRGRGWSGVLPWRKRTSVAVAQTGEPEPSARGVGVPVQRRGPEVPPTPTLFPVRWGPRQRLRGRGVGGWGDRPQKPVPAGRGRCSPSATQAVPHFQPFAFGSEAEMRAL</sequence>
<accession>A0A8D0XN65</accession>
<evidence type="ECO:0000256" key="1">
    <source>
        <dbReference type="ARBA" id="ARBA00022734"/>
    </source>
</evidence>
<feature type="chain" id="PRO_5034838723" description="Galectin" evidence="4">
    <location>
        <begin position="46"/>
        <end position="355"/>
    </location>
</feature>
<dbReference type="SMART" id="SM00276">
    <property type="entry name" value="GLECT"/>
    <property type="match status" value="1"/>
</dbReference>
<evidence type="ECO:0000256" key="3">
    <source>
        <dbReference type="SAM" id="MobiDB-lite"/>
    </source>
</evidence>
<dbReference type="Ensembl" id="ENSSSCT00030084411.1">
    <property type="protein sequence ID" value="ENSSSCP00030038839.1"/>
    <property type="gene ID" value="ENSSSCG00030060447.1"/>
</dbReference>
<name>A0A8D0XN65_PIG</name>